<dbReference type="EMBL" id="VDGG01000035">
    <property type="protein sequence ID" value="TQR10346.1"/>
    <property type="molecule type" value="Genomic_DNA"/>
</dbReference>
<name>A0A544SYR0_9BACI</name>
<keyword evidence="2" id="KW-1185">Reference proteome</keyword>
<dbReference type="Proteomes" id="UP000318937">
    <property type="component" value="Unassembled WGS sequence"/>
</dbReference>
<proteinExistence type="predicted"/>
<dbReference type="AlphaFoldDB" id="A0A544SYR0"/>
<dbReference type="OrthoDB" id="2991215at2"/>
<dbReference type="RefSeq" id="WP_142608226.1">
    <property type="nucleotide sequence ID" value="NZ_VDGG01000035.1"/>
</dbReference>
<reference evidence="1 2" key="1">
    <citation type="submission" date="2019-05" db="EMBL/GenBank/DDBJ databases">
        <title>Psychrobacillus vulpis sp. nov., a new species isolated from feces of a red fox that inhabits in The Tablas de Daimiel Natural Park, Albacete, Spain.</title>
        <authorList>
            <person name="Rodriguez M."/>
            <person name="Reina J.C."/>
            <person name="Bejar V."/>
            <person name="Llamas I."/>
        </authorList>
    </citation>
    <scope>NUCLEOTIDE SEQUENCE [LARGE SCALE GENOMIC DNA]</scope>
    <source>
        <strain evidence="1 2">NHI-2</strain>
    </source>
</reference>
<gene>
    <name evidence="1" type="ORF">FG383_15115</name>
</gene>
<evidence type="ECO:0000313" key="2">
    <source>
        <dbReference type="Proteomes" id="UP000318937"/>
    </source>
</evidence>
<sequence length="76" mass="8826">MTVGTKEYYVENFKHTLMTNSVANESTSLSAIFKHHEEEISNAPNLDGKDKELYKRNLQKAFDQTKDEVFGRIEEE</sequence>
<organism evidence="1 2">
    <name type="scientific">Psychrobacillus soli</name>
    <dbReference type="NCBI Taxonomy" id="1543965"/>
    <lineage>
        <taxon>Bacteria</taxon>
        <taxon>Bacillati</taxon>
        <taxon>Bacillota</taxon>
        <taxon>Bacilli</taxon>
        <taxon>Bacillales</taxon>
        <taxon>Bacillaceae</taxon>
        <taxon>Psychrobacillus</taxon>
    </lineage>
</organism>
<protein>
    <submittedName>
        <fullName evidence="1">Uncharacterized protein</fullName>
    </submittedName>
</protein>
<evidence type="ECO:0000313" key="1">
    <source>
        <dbReference type="EMBL" id="TQR10346.1"/>
    </source>
</evidence>
<accession>A0A544SYR0</accession>
<comment type="caution">
    <text evidence="1">The sequence shown here is derived from an EMBL/GenBank/DDBJ whole genome shotgun (WGS) entry which is preliminary data.</text>
</comment>